<name>A0A366II89_9MICO</name>
<dbReference type="GO" id="GO:0030288">
    <property type="term" value="C:outer membrane-bounded periplasmic space"/>
    <property type="evidence" value="ECO:0007669"/>
    <property type="project" value="TreeGrafter"/>
</dbReference>
<protein>
    <submittedName>
        <fullName evidence="3">Uncharacterized protein</fullName>
    </submittedName>
</protein>
<comment type="caution">
    <text evidence="3">The sequence shown here is derived from an EMBL/GenBank/DDBJ whole genome shotgun (WGS) entry which is preliminary data.</text>
</comment>
<dbReference type="Gene3D" id="3.40.50.1980">
    <property type="entry name" value="Nitrogenase molybdenum iron protein domain"/>
    <property type="match status" value="1"/>
</dbReference>
<keyword evidence="4" id="KW-1185">Reference proteome</keyword>
<gene>
    <name evidence="3" type="ORF">DFO65_106180</name>
</gene>
<dbReference type="AlphaFoldDB" id="A0A366II89"/>
<dbReference type="PANTHER" id="PTHR30532">
    <property type="entry name" value="IRON III DICITRATE-BINDING PERIPLASMIC PROTEIN"/>
    <property type="match status" value="1"/>
</dbReference>
<dbReference type="EMBL" id="QNSB01000006">
    <property type="protein sequence ID" value="RBP71337.1"/>
    <property type="molecule type" value="Genomic_DNA"/>
</dbReference>
<dbReference type="InterPro" id="IPR051313">
    <property type="entry name" value="Bact_iron-sidero_bind"/>
</dbReference>
<accession>A0A366II89</accession>
<dbReference type="RefSeq" id="WP_342766926.1">
    <property type="nucleotide sequence ID" value="NZ_QNSB01000006.1"/>
</dbReference>
<keyword evidence="1" id="KW-0813">Transport</keyword>
<dbReference type="SUPFAM" id="SSF53807">
    <property type="entry name" value="Helical backbone' metal receptor"/>
    <property type="match status" value="1"/>
</dbReference>
<dbReference type="Proteomes" id="UP000253509">
    <property type="component" value="Unassembled WGS sequence"/>
</dbReference>
<reference evidence="3 4" key="1">
    <citation type="submission" date="2018-06" db="EMBL/GenBank/DDBJ databases">
        <title>Freshwater and sediment microbial communities from various areas in North America, analyzing microbe dynamics in response to fracking.</title>
        <authorList>
            <person name="Lamendella R."/>
        </authorList>
    </citation>
    <scope>NUCLEOTIDE SEQUENCE [LARGE SCALE GENOMIC DNA]</scope>
    <source>
        <strain evidence="3 4">3b_TX</strain>
    </source>
</reference>
<evidence type="ECO:0000313" key="3">
    <source>
        <dbReference type="EMBL" id="RBP71337.1"/>
    </source>
</evidence>
<evidence type="ECO:0000313" key="4">
    <source>
        <dbReference type="Proteomes" id="UP000253509"/>
    </source>
</evidence>
<evidence type="ECO:0000256" key="1">
    <source>
        <dbReference type="ARBA" id="ARBA00022448"/>
    </source>
</evidence>
<organism evidence="3 4">
    <name type="scientific">Brevibacterium celere</name>
    <dbReference type="NCBI Taxonomy" id="225845"/>
    <lineage>
        <taxon>Bacteria</taxon>
        <taxon>Bacillati</taxon>
        <taxon>Actinomycetota</taxon>
        <taxon>Actinomycetes</taxon>
        <taxon>Micrococcales</taxon>
        <taxon>Brevibacteriaceae</taxon>
        <taxon>Brevibacterium</taxon>
    </lineage>
</organism>
<keyword evidence="2" id="KW-0732">Signal</keyword>
<dbReference type="PANTHER" id="PTHR30532:SF1">
    <property type="entry name" value="IRON(3+)-HYDROXAMATE-BINDING PROTEIN FHUD"/>
    <property type="match status" value="1"/>
</dbReference>
<evidence type="ECO:0000256" key="2">
    <source>
        <dbReference type="ARBA" id="ARBA00022729"/>
    </source>
</evidence>
<sequence length="112" mass="12447">MISQLEELAPVYQFTLRGDDRANWNQRVEEIADAVNRTEALADADIIFVTSDLRGGYDAATQTMMDSPVFKELPAVKAGHVYPHGNATIAGYADAMYDIEMAEKALEDYRNS</sequence>
<proteinExistence type="predicted"/>